<dbReference type="EC" id="2.7.13.3" evidence="3"/>
<evidence type="ECO:0000256" key="4">
    <source>
        <dbReference type="ARBA" id="ARBA00022475"/>
    </source>
</evidence>
<proteinExistence type="predicted"/>
<dbReference type="RefSeq" id="WP_071389774.1">
    <property type="nucleotide sequence ID" value="NZ_MLQS01000017.1"/>
</dbReference>
<keyword evidence="5" id="KW-0597">Phosphoprotein</keyword>
<feature type="transmembrane region" description="Helical" evidence="14">
    <location>
        <begin position="129"/>
        <end position="151"/>
    </location>
</feature>
<comment type="caution">
    <text evidence="16">The sequence shown here is derived from an EMBL/GenBank/DDBJ whole genome shotgun (WGS) entry which is preliminary data.</text>
</comment>
<dbReference type="STRING" id="472963.BKP45_11215"/>
<evidence type="ECO:0000256" key="11">
    <source>
        <dbReference type="ARBA" id="ARBA00022989"/>
    </source>
</evidence>
<dbReference type="InterPro" id="IPR003594">
    <property type="entry name" value="HATPase_dom"/>
</dbReference>
<dbReference type="InterPro" id="IPR036890">
    <property type="entry name" value="HATPase_C_sf"/>
</dbReference>
<dbReference type="Proteomes" id="UP000180057">
    <property type="component" value="Unassembled WGS sequence"/>
</dbReference>
<dbReference type="GO" id="GO:0000155">
    <property type="term" value="F:phosphorelay sensor kinase activity"/>
    <property type="evidence" value="ECO:0007669"/>
    <property type="project" value="InterPro"/>
</dbReference>
<comment type="catalytic activity">
    <reaction evidence="1">
        <text>ATP + protein L-histidine = ADP + protein N-phospho-L-histidine.</text>
        <dbReference type="EC" id="2.7.13.3"/>
    </reaction>
</comment>
<dbReference type="EMBL" id="MLQS01000030">
    <property type="protein sequence ID" value="OIJ18157.1"/>
    <property type="molecule type" value="Genomic_DNA"/>
</dbReference>
<dbReference type="SUPFAM" id="SSF55874">
    <property type="entry name" value="ATPase domain of HSP90 chaperone/DNA topoisomerase II/histidine kinase"/>
    <property type="match status" value="1"/>
</dbReference>
<feature type="transmembrane region" description="Helical" evidence="14">
    <location>
        <begin position="35"/>
        <end position="53"/>
    </location>
</feature>
<dbReference type="InterPro" id="IPR011620">
    <property type="entry name" value="Sig_transdc_His_kinase_LytS_TM"/>
</dbReference>
<dbReference type="InterPro" id="IPR004358">
    <property type="entry name" value="Sig_transdc_His_kin-like_C"/>
</dbReference>
<evidence type="ECO:0000256" key="13">
    <source>
        <dbReference type="ARBA" id="ARBA00023136"/>
    </source>
</evidence>
<dbReference type="PROSITE" id="PS50109">
    <property type="entry name" value="HIS_KIN"/>
    <property type="match status" value="1"/>
</dbReference>
<evidence type="ECO:0000256" key="2">
    <source>
        <dbReference type="ARBA" id="ARBA00004651"/>
    </source>
</evidence>
<dbReference type="PRINTS" id="PR00344">
    <property type="entry name" value="BCTRLSENSOR"/>
</dbReference>
<dbReference type="Pfam" id="PF02518">
    <property type="entry name" value="HATPase_c"/>
    <property type="match status" value="1"/>
</dbReference>
<sequence length="426" mass="48679">MNFLLLNVLIILLCVFIYTIFFLNSKMEITNRKVILVVISGVGTVLCMSFPFSDIYGHYYDLRLIPFMLGALYGGRAVGLSVFLIMIFYRYFIDVGSGFYLAVAQGFILLVLTYFFSPQFKQYVFKKKLAFTSSITLLLIVMTFSINIFLIPSKLDQHHFSVLLNYSIVLFLTFFLVIYMIEYILRNRKIALEFSESERLRVVSELAASVSHEVKNPLTVTRGFIQLLYERDLDQNKKEEYIDFSLQELDRAQEIISDYLTFANPTEKNMFISINVNKEIEYLIQVMTPFALTNKIKLIFEESSDCYLIGDKQKFRQCLMNIVKNGIEAIPNGEGGEITISVKMLEREIIISIKDNGIGMSHQQLKKLGLPYHSTKEKGTGLGTVVVYNVVKAMGGLVQVESEKGKGTTFTLIFSNINEKAPHTNK</sequence>
<feature type="transmembrane region" description="Helical" evidence="14">
    <location>
        <begin position="163"/>
        <end position="185"/>
    </location>
</feature>
<dbReference type="AlphaFoldDB" id="A0A1S2M2L3"/>
<reference evidence="16 18" key="1">
    <citation type="submission" date="2016-10" db="EMBL/GenBank/DDBJ databases">
        <title>Draft genome sequences of four alkaliphilic bacteria belonging to the Anaerobacillus genus.</title>
        <authorList>
            <person name="Bassil N.M."/>
            <person name="Lloyd J.R."/>
        </authorList>
    </citation>
    <scope>NUCLEOTIDE SEQUENCE [LARGE SCALE GENOMIC DNA]</scope>
    <source>
        <strain evidence="16 18">DSM 22531</strain>
    </source>
</reference>
<keyword evidence="8" id="KW-0547">Nucleotide-binding</keyword>
<keyword evidence="6" id="KW-0808">Transferase</keyword>
<dbReference type="EMBL" id="MLQS01000017">
    <property type="protein sequence ID" value="OIJ19636.1"/>
    <property type="molecule type" value="Genomic_DNA"/>
</dbReference>
<evidence type="ECO:0000256" key="12">
    <source>
        <dbReference type="ARBA" id="ARBA00023012"/>
    </source>
</evidence>
<dbReference type="GO" id="GO:0005886">
    <property type="term" value="C:plasma membrane"/>
    <property type="evidence" value="ECO:0007669"/>
    <property type="project" value="UniProtKB-SubCell"/>
</dbReference>
<dbReference type="PANTHER" id="PTHR43065:SF46">
    <property type="entry name" value="C4-DICARBOXYLATE TRANSPORT SENSOR PROTEIN DCTB"/>
    <property type="match status" value="1"/>
</dbReference>
<feature type="transmembrane region" description="Helical" evidence="14">
    <location>
        <begin position="73"/>
        <end position="92"/>
    </location>
</feature>
<evidence type="ECO:0000256" key="9">
    <source>
        <dbReference type="ARBA" id="ARBA00022777"/>
    </source>
</evidence>
<comment type="subcellular location">
    <subcellularLocation>
        <location evidence="2">Cell membrane</location>
        <topology evidence="2">Multi-pass membrane protein</topology>
    </subcellularLocation>
</comment>
<evidence type="ECO:0000313" key="16">
    <source>
        <dbReference type="EMBL" id="OIJ18157.1"/>
    </source>
</evidence>
<dbReference type="Gene3D" id="1.10.287.130">
    <property type="match status" value="1"/>
</dbReference>
<accession>A0A1S2M2L3</accession>
<feature type="transmembrane region" description="Helical" evidence="14">
    <location>
        <begin position="6"/>
        <end position="23"/>
    </location>
</feature>
<keyword evidence="9" id="KW-0418">Kinase</keyword>
<dbReference type="InterPro" id="IPR003661">
    <property type="entry name" value="HisK_dim/P_dom"/>
</dbReference>
<evidence type="ECO:0000313" key="18">
    <source>
        <dbReference type="Proteomes" id="UP000180057"/>
    </source>
</evidence>
<dbReference type="CDD" id="cd00082">
    <property type="entry name" value="HisKA"/>
    <property type="match status" value="1"/>
</dbReference>
<dbReference type="InterPro" id="IPR036097">
    <property type="entry name" value="HisK_dim/P_sf"/>
</dbReference>
<keyword evidence="11 14" id="KW-1133">Transmembrane helix</keyword>
<evidence type="ECO:0000256" key="3">
    <source>
        <dbReference type="ARBA" id="ARBA00012438"/>
    </source>
</evidence>
<evidence type="ECO:0000256" key="7">
    <source>
        <dbReference type="ARBA" id="ARBA00022692"/>
    </source>
</evidence>
<dbReference type="Gene3D" id="3.30.565.10">
    <property type="entry name" value="Histidine kinase-like ATPase, C-terminal domain"/>
    <property type="match status" value="1"/>
</dbReference>
<keyword evidence="13 14" id="KW-0472">Membrane</keyword>
<feature type="transmembrane region" description="Helical" evidence="14">
    <location>
        <begin position="99"/>
        <end position="117"/>
    </location>
</feature>
<dbReference type="PANTHER" id="PTHR43065">
    <property type="entry name" value="SENSOR HISTIDINE KINASE"/>
    <property type="match status" value="1"/>
</dbReference>
<protein>
    <recommendedName>
        <fullName evidence="3">histidine kinase</fullName>
        <ecNumber evidence="3">2.7.13.3</ecNumber>
    </recommendedName>
</protein>
<dbReference type="SUPFAM" id="SSF47384">
    <property type="entry name" value="Homodimeric domain of signal transducing histidine kinase"/>
    <property type="match status" value="1"/>
</dbReference>
<evidence type="ECO:0000256" key="8">
    <source>
        <dbReference type="ARBA" id="ARBA00022741"/>
    </source>
</evidence>
<gene>
    <name evidence="17" type="ORF">BKP45_11215</name>
    <name evidence="16" type="ORF">BKP45_16930</name>
</gene>
<evidence type="ECO:0000256" key="5">
    <source>
        <dbReference type="ARBA" id="ARBA00022553"/>
    </source>
</evidence>
<evidence type="ECO:0000256" key="10">
    <source>
        <dbReference type="ARBA" id="ARBA00022840"/>
    </source>
</evidence>
<keyword evidence="4" id="KW-1003">Cell membrane</keyword>
<keyword evidence="12" id="KW-0902">Two-component regulatory system</keyword>
<evidence type="ECO:0000256" key="14">
    <source>
        <dbReference type="SAM" id="Phobius"/>
    </source>
</evidence>
<organism evidence="16 18">
    <name type="scientific">Anaerobacillus alkalidiazotrophicus</name>
    <dbReference type="NCBI Taxonomy" id="472963"/>
    <lineage>
        <taxon>Bacteria</taxon>
        <taxon>Bacillati</taxon>
        <taxon>Bacillota</taxon>
        <taxon>Bacilli</taxon>
        <taxon>Bacillales</taxon>
        <taxon>Bacillaceae</taxon>
        <taxon>Anaerobacillus</taxon>
    </lineage>
</organism>
<dbReference type="GO" id="GO:0071555">
    <property type="term" value="P:cell wall organization"/>
    <property type="evidence" value="ECO:0007669"/>
    <property type="project" value="InterPro"/>
</dbReference>
<dbReference type="SMART" id="SM00387">
    <property type="entry name" value="HATPase_c"/>
    <property type="match status" value="1"/>
</dbReference>
<dbReference type="Pfam" id="PF00512">
    <property type="entry name" value="HisKA"/>
    <property type="match status" value="1"/>
</dbReference>
<evidence type="ECO:0000259" key="15">
    <source>
        <dbReference type="PROSITE" id="PS50109"/>
    </source>
</evidence>
<name>A0A1S2M2L3_9BACI</name>
<dbReference type="SMART" id="SM00388">
    <property type="entry name" value="HisKA"/>
    <property type="match status" value="1"/>
</dbReference>
<evidence type="ECO:0000313" key="17">
    <source>
        <dbReference type="EMBL" id="OIJ19636.1"/>
    </source>
</evidence>
<evidence type="ECO:0000256" key="1">
    <source>
        <dbReference type="ARBA" id="ARBA00000085"/>
    </source>
</evidence>
<keyword evidence="10" id="KW-0067">ATP-binding</keyword>
<evidence type="ECO:0000256" key="6">
    <source>
        <dbReference type="ARBA" id="ARBA00022679"/>
    </source>
</evidence>
<dbReference type="Pfam" id="PF07694">
    <property type="entry name" value="5TM-5TMR_LYT"/>
    <property type="match status" value="1"/>
</dbReference>
<dbReference type="GO" id="GO:0005524">
    <property type="term" value="F:ATP binding"/>
    <property type="evidence" value="ECO:0007669"/>
    <property type="project" value="UniProtKB-KW"/>
</dbReference>
<feature type="domain" description="Histidine kinase" evidence="15">
    <location>
        <begin position="209"/>
        <end position="418"/>
    </location>
</feature>
<keyword evidence="7 14" id="KW-0812">Transmembrane</keyword>
<keyword evidence="18" id="KW-1185">Reference proteome</keyword>
<dbReference type="InterPro" id="IPR005467">
    <property type="entry name" value="His_kinase_dom"/>
</dbReference>